<sequence>MNNSMDVSHLAGRRIMIVDDVEDNRVVLDRQLRRAGFETVLCADGMTAVAEVSSNPPDLVILDWMMPGLSGVETLKAMREHLDLHRLPIIMCTARDEESSIGDALEAGANEYVQKPIKMPVLLARVSAQLMRQAAMAALGSVNQDLEALLAQRTRELFASRGKPKD</sequence>
<dbReference type="PANTHER" id="PTHR44591">
    <property type="entry name" value="STRESS RESPONSE REGULATOR PROTEIN 1"/>
    <property type="match status" value="1"/>
</dbReference>
<dbReference type="EMBL" id="SPDV01000009">
    <property type="protein sequence ID" value="TFI59082.1"/>
    <property type="molecule type" value="Genomic_DNA"/>
</dbReference>
<evidence type="ECO:0000256" key="2">
    <source>
        <dbReference type="PROSITE-ProRule" id="PRU00169"/>
    </source>
</evidence>
<accession>A0A4Y8ZUU3</accession>
<dbReference type="OrthoDB" id="7469626at2"/>
<keyword evidence="1 2" id="KW-0597">Phosphoprotein</keyword>
<gene>
    <name evidence="4" type="ORF">E2493_06030</name>
</gene>
<dbReference type="AlphaFoldDB" id="A0A4Y8ZUU3"/>
<dbReference type="InterPro" id="IPR050595">
    <property type="entry name" value="Bact_response_regulator"/>
</dbReference>
<evidence type="ECO:0000313" key="5">
    <source>
        <dbReference type="Proteomes" id="UP000298213"/>
    </source>
</evidence>
<organism evidence="4 5">
    <name type="scientific">Sphingomonas parva</name>
    <dbReference type="NCBI Taxonomy" id="2555898"/>
    <lineage>
        <taxon>Bacteria</taxon>
        <taxon>Pseudomonadati</taxon>
        <taxon>Pseudomonadota</taxon>
        <taxon>Alphaproteobacteria</taxon>
        <taxon>Sphingomonadales</taxon>
        <taxon>Sphingomonadaceae</taxon>
        <taxon>Sphingomonas</taxon>
    </lineage>
</organism>
<reference evidence="4 5" key="1">
    <citation type="submission" date="2019-03" db="EMBL/GenBank/DDBJ databases">
        <title>Genome sequence of Sphingomonas sp. 17J27-24.</title>
        <authorList>
            <person name="Kim M."/>
            <person name="Maeng S."/>
            <person name="Sathiyaraj S."/>
        </authorList>
    </citation>
    <scope>NUCLEOTIDE SEQUENCE [LARGE SCALE GENOMIC DNA]</scope>
    <source>
        <strain evidence="4 5">17J27-24</strain>
    </source>
</reference>
<proteinExistence type="predicted"/>
<keyword evidence="5" id="KW-1185">Reference proteome</keyword>
<dbReference type="GO" id="GO:0000160">
    <property type="term" value="P:phosphorelay signal transduction system"/>
    <property type="evidence" value="ECO:0007669"/>
    <property type="project" value="InterPro"/>
</dbReference>
<dbReference type="CDD" id="cd17574">
    <property type="entry name" value="REC_OmpR"/>
    <property type="match status" value="1"/>
</dbReference>
<protein>
    <submittedName>
        <fullName evidence="4">Response regulator</fullName>
    </submittedName>
</protein>
<dbReference type="Proteomes" id="UP000298213">
    <property type="component" value="Unassembled WGS sequence"/>
</dbReference>
<feature type="domain" description="Response regulatory" evidence="3">
    <location>
        <begin position="14"/>
        <end position="130"/>
    </location>
</feature>
<evidence type="ECO:0000259" key="3">
    <source>
        <dbReference type="PROSITE" id="PS50110"/>
    </source>
</evidence>
<dbReference type="Pfam" id="PF00072">
    <property type="entry name" value="Response_reg"/>
    <property type="match status" value="1"/>
</dbReference>
<evidence type="ECO:0000256" key="1">
    <source>
        <dbReference type="ARBA" id="ARBA00022553"/>
    </source>
</evidence>
<dbReference type="SUPFAM" id="SSF52172">
    <property type="entry name" value="CheY-like"/>
    <property type="match status" value="1"/>
</dbReference>
<comment type="caution">
    <text evidence="4">The sequence shown here is derived from an EMBL/GenBank/DDBJ whole genome shotgun (WGS) entry which is preliminary data.</text>
</comment>
<dbReference type="InterPro" id="IPR011006">
    <property type="entry name" value="CheY-like_superfamily"/>
</dbReference>
<evidence type="ECO:0000313" key="4">
    <source>
        <dbReference type="EMBL" id="TFI59082.1"/>
    </source>
</evidence>
<dbReference type="Gene3D" id="3.40.50.2300">
    <property type="match status" value="1"/>
</dbReference>
<dbReference type="PROSITE" id="PS50110">
    <property type="entry name" value="RESPONSE_REGULATORY"/>
    <property type="match status" value="1"/>
</dbReference>
<name>A0A4Y8ZUU3_9SPHN</name>
<dbReference type="PANTHER" id="PTHR44591:SF3">
    <property type="entry name" value="RESPONSE REGULATORY DOMAIN-CONTAINING PROTEIN"/>
    <property type="match status" value="1"/>
</dbReference>
<dbReference type="InterPro" id="IPR001789">
    <property type="entry name" value="Sig_transdc_resp-reg_receiver"/>
</dbReference>
<feature type="modified residue" description="4-aspartylphosphate" evidence="2">
    <location>
        <position position="63"/>
    </location>
</feature>
<dbReference type="SMART" id="SM00448">
    <property type="entry name" value="REC"/>
    <property type="match status" value="1"/>
</dbReference>